<sequence length="152" mass="16099">MEAWLFLFLVFLAAFFGKNNSLIIACIVVAVIKLLPFADKWFSVLQAKGINWGVTIISIAILVPIATGKITLQDMFKAFKTPAGWIAVACGILVAVLSRYGISQLAAVPQVTVMLVIGTILGVVFLKGVAAGPVIASGMAYVIISLLGLSFK</sequence>
<dbReference type="PANTHER" id="PTHR38452:SF1">
    <property type="entry name" value="UPF0756 MEMBRANE PROTEIN YEAL"/>
    <property type="match status" value="1"/>
</dbReference>
<evidence type="ECO:0000313" key="6">
    <source>
        <dbReference type="EMBL" id="RGK46801.1"/>
    </source>
</evidence>
<protein>
    <recommendedName>
        <fullName evidence="5">UPF0756 membrane protein DXD09_05365</fullName>
    </recommendedName>
</protein>
<gene>
    <name evidence="6" type="ORF">DXD09_05365</name>
</gene>
<dbReference type="EMBL" id="QSQR01000004">
    <property type="protein sequence ID" value="RGK46801.1"/>
    <property type="molecule type" value="Genomic_DNA"/>
</dbReference>
<evidence type="ECO:0000256" key="4">
    <source>
        <dbReference type="ARBA" id="ARBA00023136"/>
    </source>
</evidence>
<keyword evidence="3 5" id="KW-1133">Transmembrane helix</keyword>
<dbReference type="PANTHER" id="PTHR38452">
    <property type="entry name" value="UPF0756 MEMBRANE PROTEIN YEAL"/>
    <property type="match status" value="1"/>
</dbReference>
<keyword evidence="4 5" id="KW-0472">Membrane</keyword>
<keyword evidence="1 5" id="KW-1003">Cell membrane</keyword>
<name>A0A3E4MAP9_9LACO</name>
<dbReference type="HAMAP" id="MF_01874">
    <property type="entry name" value="UPF0756"/>
    <property type="match status" value="1"/>
</dbReference>
<dbReference type="RefSeq" id="WP_003692164.1">
    <property type="nucleotide sequence ID" value="NZ_CABKOX010000002.1"/>
</dbReference>
<accession>A0A3E4MAP9</accession>
<dbReference type="InterPro" id="IPR007382">
    <property type="entry name" value="UPF0756_TM"/>
</dbReference>
<dbReference type="AlphaFoldDB" id="A0A3E4MAP9"/>
<evidence type="ECO:0000256" key="1">
    <source>
        <dbReference type="ARBA" id="ARBA00022475"/>
    </source>
</evidence>
<feature type="transmembrane region" description="Helical" evidence="5">
    <location>
        <begin position="49"/>
        <end position="72"/>
    </location>
</feature>
<dbReference type="GO" id="GO:0005886">
    <property type="term" value="C:plasma membrane"/>
    <property type="evidence" value="ECO:0007669"/>
    <property type="project" value="UniProtKB-SubCell"/>
</dbReference>
<dbReference type="Pfam" id="PF04284">
    <property type="entry name" value="DUF441"/>
    <property type="match status" value="1"/>
</dbReference>
<feature type="transmembrane region" description="Helical" evidence="5">
    <location>
        <begin position="133"/>
        <end position="151"/>
    </location>
</feature>
<comment type="similarity">
    <text evidence="5">Belongs to the UPF0756 family.</text>
</comment>
<evidence type="ECO:0000256" key="5">
    <source>
        <dbReference type="HAMAP-Rule" id="MF_01874"/>
    </source>
</evidence>
<evidence type="ECO:0000256" key="2">
    <source>
        <dbReference type="ARBA" id="ARBA00022692"/>
    </source>
</evidence>
<feature type="transmembrane region" description="Helical" evidence="5">
    <location>
        <begin position="108"/>
        <end position="126"/>
    </location>
</feature>
<evidence type="ECO:0000313" key="7">
    <source>
        <dbReference type="Proteomes" id="UP000260790"/>
    </source>
</evidence>
<comment type="caution">
    <text evidence="6">The sequence shown here is derived from an EMBL/GenBank/DDBJ whole genome shotgun (WGS) entry which is preliminary data.</text>
</comment>
<keyword evidence="2 5" id="KW-0812">Transmembrane</keyword>
<organism evidence="6 7">
    <name type="scientific">Ligilactobacillus ruminis</name>
    <dbReference type="NCBI Taxonomy" id="1623"/>
    <lineage>
        <taxon>Bacteria</taxon>
        <taxon>Bacillati</taxon>
        <taxon>Bacillota</taxon>
        <taxon>Bacilli</taxon>
        <taxon>Lactobacillales</taxon>
        <taxon>Lactobacillaceae</taxon>
        <taxon>Ligilactobacillus</taxon>
    </lineage>
</organism>
<dbReference type="Proteomes" id="UP000260790">
    <property type="component" value="Unassembled WGS sequence"/>
</dbReference>
<feature type="transmembrane region" description="Helical" evidence="5">
    <location>
        <begin position="84"/>
        <end position="102"/>
    </location>
</feature>
<comment type="subcellular location">
    <subcellularLocation>
        <location evidence="5">Cell membrane</location>
        <topology evidence="5">Multi-pass membrane protein</topology>
    </subcellularLocation>
</comment>
<proteinExistence type="inferred from homology"/>
<evidence type="ECO:0000256" key="3">
    <source>
        <dbReference type="ARBA" id="ARBA00022989"/>
    </source>
</evidence>
<reference evidence="6 7" key="1">
    <citation type="submission" date="2018-08" db="EMBL/GenBank/DDBJ databases">
        <title>A genome reference for cultivated species of the human gut microbiota.</title>
        <authorList>
            <person name="Zou Y."/>
            <person name="Xue W."/>
            <person name="Luo G."/>
        </authorList>
    </citation>
    <scope>NUCLEOTIDE SEQUENCE [LARGE SCALE GENOMIC DNA]</scope>
    <source>
        <strain evidence="6 7">TF10-9AT</strain>
    </source>
</reference>